<dbReference type="Proteomes" id="UP000221504">
    <property type="component" value="Unassembled WGS sequence"/>
</dbReference>
<sequence length="97" mass="11756">MIQRAPSILDLETLKREGFELNDIAETIRKYLKENPEYSKAILESEERYLKKCKETDKDYEIINKRIKRRGITNDLDAKIVETQYFMQKEQRKQKKK</sequence>
<evidence type="ECO:0000313" key="2">
    <source>
        <dbReference type="Proteomes" id="UP000221504"/>
    </source>
</evidence>
<dbReference type="EMBL" id="NIRM01000001">
    <property type="protein sequence ID" value="PHI09961.1"/>
    <property type="molecule type" value="Genomic_DNA"/>
</dbReference>
<dbReference type="RefSeq" id="WP_099010735.1">
    <property type="nucleotide sequence ID" value="NZ_CP077154.1"/>
</dbReference>
<dbReference type="AlphaFoldDB" id="A0A2C6C0I7"/>
<gene>
    <name evidence="1" type="ORF">CBG52_01795</name>
</gene>
<protein>
    <submittedName>
        <fullName evidence="1">Uncharacterized protein</fullName>
    </submittedName>
</protein>
<reference evidence="1 2" key="1">
    <citation type="submission" date="2017-06" db="EMBL/GenBank/DDBJ databases">
        <title>Draft genome sequence of Fusobacterium nucleatum subsp. polymorphum KCOM 1267 (=ChDC F290).</title>
        <authorList>
            <person name="Kook J.-K."/>
            <person name="Park S.-N."/>
            <person name="Lim Y.K."/>
            <person name="Roh H."/>
        </authorList>
    </citation>
    <scope>NUCLEOTIDE SEQUENCE [LARGE SCALE GENOMIC DNA]</scope>
    <source>
        <strain evidence="2">KCOM 1267(ChDC F290)</strain>
    </source>
</reference>
<name>A0A2C6C0I7_FUSNP</name>
<comment type="caution">
    <text evidence="1">The sequence shown here is derived from an EMBL/GenBank/DDBJ whole genome shotgun (WGS) entry which is preliminary data.</text>
</comment>
<organism evidence="1 2">
    <name type="scientific">Fusobacterium nucleatum subsp. polymorphum</name>
    <name type="common">Fusobacterium polymorphum</name>
    <dbReference type="NCBI Taxonomy" id="76857"/>
    <lineage>
        <taxon>Bacteria</taxon>
        <taxon>Fusobacteriati</taxon>
        <taxon>Fusobacteriota</taxon>
        <taxon>Fusobacteriia</taxon>
        <taxon>Fusobacteriales</taxon>
        <taxon>Fusobacteriaceae</taxon>
        <taxon>Fusobacterium</taxon>
    </lineage>
</organism>
<accession>A0A2C6C0I7</accession>
<evidence type="ECO:0000313" key="1">
    <source>
        <dbReference type="EMBL" id="PHI09961.1"/>
    </source>
</evidence>
<proteinExistence type="predicted"/>